<dbReference type="SMART" id="SM00409">
    <property type="entry name" value="IG"/>
    <property type="match status" value="1"/>
</dbReference>
<evidence type="ECO:0000313" key="3">
    <source>
        <dbReference type="Proteomes" id="UP000005877"/>
    </source>
</evidence>
<organism evidence="2 3">
    <name type="scientific">Methanothrix harundinacea (strain 6Ac)</name>
    <name type="common">Methanosaeta harundinacea</name>
    <dbReference type="NCBI Taxonomy" id="1110509"/>
    <lineage>
        <taxon>Archaea</taxon>
        <taxon>Methanobacteriati</taxon>
        <taxon>Methanobacteriota</taxon>
        <taxon>Stenosarchaea group</taxon>
        <taxon>Methanomicrobia</taxon>
        <taxon>Methanotrichales</taxon>
        <taxon>Methanotrichaceae</taxon>
        <taxon>Methanothrix</taxon>
    </lineage>
</organism>
<feature type="domain" description="Ig-like" evidence="1">
    <location>
        <begin position="213"/>
        <end position="314"/>
    </location>
</feature>
<gene>
    <name evidence="2" type="ordered locus">Mhar_0511</name>
</gene>
<name>G7WN37_METH6</name>
<protein>
    <submittedName>
        <fullName evidence="2">Peptidase S8 and S53 subtilisin kexin sedolisin</fullName>
    </submittedName>
</protein>
<sequence>MKAIKLSMAVLIIGLFLASPSLGVASSPFGEGWPLWNDGVGIGDSQVKGISKADETTYQENASTADVLKDAPLAEEASADAESSEGYDAVVDDWIIDESFYSDSSGYEGEEFGWGDTIDHPGMPGPDENALWIVFPYSTNVRTTKLVIQRGRFAKELIIPGMDGKLTIHEVRPDGTEDTYVPDWQVKARRAYRVWFTADSVGDYTVWYEVQNPKTMVTTKSNEIKYRVFENLAIVVPNEVKCEGETATLRALVSGCYDPIYQWFKGITSEDGTSIPGATGSVYIIRNVSPEDEGYYTCKVTCNGNSDEDAGYLRVCTRDEEGNKCKGR</sequence>
<dbReference type="InterPro" id="IPR003599">
    <property type="entry name" value="Ig_sub"/>
</dbReference>
<dbReference type="KEGG" id="mhi:Mhar_0511"/>
<dbReference type="Proteomes" id="UP000005877">
    <property type="component" value="Chromosome"/>
</dbReference>
<dbReference type="Gene3D" id="2.60.40.10">
    <property type="entry name" value="Immunoglobulins"/>
    <property type="match status" value="1"/>
</dbReference>
<dbReference type="EMBL" id="CP003117">
    <property type="protein sequence ID" value="AET63893.1"/>
    <property type="molecule type" value="Genomic_DNA"/>
</dbReference>
<keyword evidence="3" id="KW-1185">Reference proteome</keyword>
<reference evidence="2 3" key="1">
    <citation type="journal article" date="2012" name="PLoS ONE">
        <title>The genome characteristics and predicted function of methyl-group oxidation pathway in the obligate aceticlastic methanogens, Methanosaeta spp.</title>
        <authorList>
            <person name="Zhu J."/>
            <person name="Zheng H."/>
            <person name="Ai G."/>
            <person name="Zhang G."/>
            <person name="Liu D."/>
            <person name="Liu X."/>
            <person name="Dong X."/>
        </authorList>
    </citation>
    <scope>NUCLEOTIDE SEQUENCE [LARGE SCALE GENOMIC DNA]</scope>
    <source>
        <strain evidence="2 3">6Ac</strain>
    </source>
</reference>
<dbReference type="GeneID" id="12509680"/>
<dbReference type="PROSITE" id="PS50835">
    <property type="entry name" value="IG_LIKE"/>
    <property type="match status" value="1"/>
</dbReference>
<dbReference type="HOGENOM" id="CLU_846246_0_0_2"/>
<dbReference type="AlphaFoldDB" id="G7WN37"/>
<evidence type="ECO:0000259" key="1">
    <source>
        <dbReference type="PROSITE" id="PS50835"/>
    </source>
</evidence>
<dbReference type="RefSeq" id="WP_014586078.1">
    <property type="nucleotide sequence ID" value="NC_017527.1"/>
</dbReference>
<evidence type="ECO:0000313" key="2">
    <source>
        <dbReference type="EMBL" id="AET63893.1"/>
    </source>
</evidence>
<dbReference type="InterPro" id="IPR007110">
    <property type="entry name" value="Ig-like_dom"/>
</dbReference>
<dbReference type="InterPro" id="IPR013783">
    <property type="entry name" value="Ig-like_fold"/>
</dbReference>
<dbReference type="Pfam" id="PF13927">
    <property type="entry name" value="Ig_3"/>
    <property type="match status" value="1"/>
</dbReference>
<dbReference type="SUPFAM" id="SSF48726">
    <property type="entry name" value="Immunoglobulin"/>
    <property type="match status" value="1"/>
</dbReference>
<dbReference type="PATRIC" id="fig|1110509.7.peg.565"/>
<accession>G7WN37</accession>
<dbReference type="InterPro" id="IPR036179">
    <property type="entry name" value="Ig-like_dom_sf"/>
</dbReference>
<proteinExistence type="predicted"/>